<keyword evidence="5" id="KW-0028">Amino-acid biosynthesis</keyword>
<evidence type="ECO:0000313" key="11">
    <source>
        <dbReference type="RefSeq" id="XP_004511826.1"/>
    </source>
</evidence>
<dbReference type="GO" id="GO:0004042">
    <property type="term" value="F:L-glutamate N-acetyltransferase activity"/>
    <property type="evidence" value="ECO:0007669"/>
    <property type="project" value="InterPro"/>
</dbReference>
<dbReference type="InterPro" id="IPR010167">
    <property type="entry name" value="NH2A_AcTrfase"/>
</dbReference>
<evidence type="ECO:0000256" key="6">
    <source>
        <dbReference type="ARBA" id="ARBA00022679"/>
    </source>
</evidence>
<evidence type="ECO:0000259" key="9">
    <source>
        <dbReference type="PROSITE" id="PS51186"/>
    </source>
</evidence>
<dbReference type="SUPFAM" id="SSF55729">
    <property type="entry name" value="Acyl-CoA N-acyltransferases (Nat)"/>
    <property type="match status" value="1"/>
</dbReference>
<gene>
    <name evidence="11" type="primary">LOC101489253</name>
</gene>
<reference evidence="10" key="1">
    <citation type="journal article" date="2013" name="Nat. Biotechnol.">
        <title>Draft genome sequence of chickpea (Cicer arietinum) provides a resource for trait improvement.</title>
        <authorList>
            <person name="Varshney R.K."/>
            <person name="Song C."/>
            <person name="Saxena R.K."/>
            <person name="Azam S."/>
            <person name="Yu S."/>
            <person name="Sharpe A.G."/>
            <person name="Cannon S."/>
            <person name="Baek J."/>
            <person name="Rosen B.D."/>
            <person name="Tar'an B."/>
            <person name="Millan T."/>
            <person name="Zhang X."/>
            <person name="Ramsay L.D."/>
            <person name="Iwata A."/>
            <person name="Wang Y."/>
            <person name="Nelson W."/>
            <person name="Farmer A.D."/>
            <person name="Gaur P.M."/>
            <person name="Soderlund C."/>
            <person name="Penmetsa R.V."/>
            <person name="Xu C."/>
            <person name="Bharti A.K."/>
            <person name="He W."/>
            <person name="Winter P."/>
            <person name="Zhao S."/>
            <person name="Hane J.K."/>
            <person name="Carrasquilla-Garcia N."/>
            <person name="Condie J.A."/>
            <person name="Upadhyaya H.D."/>
            <person name="Luo M.C."/>
            <person name="Thudi M."/>
            <person name="Gowda C.L."/>
            <person name="Singh N.P."/>
            <person name="Lichtenzveig J."/>
            <person name="Gali K.K."/>
            <person name="Rubio J."/>
            <person name="Nadarajan N."/>
            <person name="Dolezel J."/>
            <person name="Bansal K.C."/>
            <person name="Xu X."/>
            <person name="Edwards D."/>
            <person name="Zhang G."/>
            <person name="Kahl G."/>
            <person name="Gil J."/>
            <person name="Singh K.B."/>
            <person name="Datta S.K."/>
            <person name="Jackson S.A."/>
            <person name="Wang J."/>
            <person name="Cook D.R."/>
        </authorList>
    </citation>
    <scope>NUCLEOTIDE SEQUENCE [LARGE SCALE GENOMIC DNA]</scope>
    <source>
        <strain evidence="10">cv. CDC Frontier</strain>
    </source>
</reference>
<dbReference type="Pfam" id="PF13508">
    <property type="entry name" value="Acetyltransf_7"/>
    <property type="match status" value="1"/>
</dbReference>
<dbReference type="Gene3D" id="3.40.1160.10">
    <property type="entry name" value="Acetylglutamate kinase-like"/>
    <property type="match status" value="1"/>
</dbReference>
<dbReference type="PANTHER" id="PTHR30602:SF12">
    <property type="entry name" value="AMINO-ACID ACETYLTRANSFERASE NAGS1, CHLOROPLASTIC-RELATED"/>
    <property type="match status" value="1"/>
</dbReference>
<evidence type="ECO:0000256" key="2">
    <source>
        <dbReference type="ARBA" id="ARBA00009145"/>
    </source>
</evidence>
<dbReference type="InterPro" id="IPR033719">
    <property type="entry name" value="NAGS_kin"/>
</dbReference>
<evidence type="ECO:0000313" key="10">
    <source>
        <dbReference type="Proteomes" id="UP000087171"/>
    </source>
</evidence>
<dbReference type="RefSeq" id="XP_004511826.1">
    <property type="nucleotide sequence ID" value="XM_004511769.3"/>
</dbReference>
<keyword evidence="7" id="KW-0012">Acyltransferase</keyword>
<dbReference type="InterPro" id="IPR001048">
    <property type="entry name" value="Asp/Glu/Uridylate_kinase"/>
</dbReference>
<keyword evidence="10" id="KW-1185">Reference proteome</keyword>
<dbReference type="Proteomes" id="UP000087171">
    <property type="component" value="Chromosome Ca8"/>
</dbReference>
<feature type="domain" description="N-acetyltransferase" evidence="9">
    <location>
        <begin position="445"/>
        <end position="597"/>
    </location>
</feature>
<dbReference type="AlphaFoldDB" id="A0A1S2YY75"/>
<comment type="pathway">
    <text evidence="1">Amino-acid biosynthesis; L-arginine biosynthesis; N(2)-acetyl-L-ornithine from L-glutamate: step 1/4.</text>
</comment>
<evidence type="ECO:0000256" key="7">
    <source>
        <dbReference type="ARBA" id="ARBA00023315"/>
    </source>
</evidence>
<sequence>MACTWKPLMSLPNQRETQTRFTRGPTSCQHNNFFFKFGSRVRIERVNCCCVTEALKRCKCGCEESSNDGEEYYGVTEEDKYFVKVLGESQPYFSVHRDRLFVVLISAEIIATPHYFDAILKDIAFLHHLGIRFVLVPGTHVQIDKLLTERGSKPKYVGRYRITDDESLEAAMEAAGGIRLMMEAKLSPGPSICNIRRHGDNSRWHDVGVSVASGNFLAAKRRGVVGGIDYGSTGEVKKVDVTRMRERLDGGCIVILTNLGYSSSGEVLNCNTYEVATACALAIGADKLICVIDGPILDENGRLIRFLPLQEADMLIRKRAEQSETAANYVKAVDEESFNPVELNNFNGTVKSPPNGKHIIEWHNATFHNGVGFENGDGLGTSEQGFAIGGQERLSRMNGYLSELAAAAFVCRGGVQRVHLLDGTISGVLLLELFKRDGMGTMVASDLYEGTRMAQNEDLSGIKQIIQPLEASGILVKRTDEELLQTLDNFVVVEREGQIIACGALFPYCEEKCGEVAAIAVSPDCRGQGQGDKLLDYMEKKASYLGLNKLFLLTTRTADWFVRRGFSECSIDYIPEKKRKTINLSRKSKYYMKKLLPNKSGITVGGKKLASN</sequence>
<dbReference type="OrthoDB" id="438291at2759"/>
<keyword evidence="4" id="KW-0055">Arginine biosynthesis</keyword>
<dbReference type="GO" id="GO:0005737">
    <property type="term" value="C:cytoplasm"/>
    <property type="evidence" value="ECO:0007669"/>
    <property type="project" value="InterPro"/>
</dbReference>
<dbReference type="GeneID" id="101489253"/>
<keyword evidence="6" id="KW-0808">Transferase</keyword>
<evidence type="ECO:0000256" key="5">
    <source>
        <dbReference type="ARBA" id="ARBA00022605"/>
    </source>
</evidence>
<dbReference type="EC" id="2.3.1.1" evidence="3"/>
<accession>A0A1S2YY75</accession>
<dbReference type="Gene3D" id="3.40.630.30">
    <property type="match status" value="1"/>
</dbReference>
<dbReference type="NCBIfam" id="TIGR01890">
    <property type="entry name" value="N-Ac-Glu-synth"/>
    <property type="match status" value="1"/>
</dbReference>
<protein>
    <recommendedName>
        <fullName evidence="3">amino-acid N-acetyltransferase</fullName>
        <ecNumber evidence="3">2.3.1.1</ecNumber>
    </recommendedName>
</protein>
<dbReference type="UniPathway" id="UPA00068">
    <property type="reaction ID" value="UER00106"/>
</dbReference>
<dbReference type="HAMAP" id="MF_01105">
    <property type="entry name" value="N_acetyl_glu_synth"/>
    <property type="match status" value="1"/>
</dbReference>
<dbReference type="CDD" id="cd04301">
    <property type="entry name" value="NAT_SF"/>
    <property type="match status" value="1"/>
</dbReference>
<proteinExistence type="inferred from homology"/>
<reference evidence="11" key="2">
    <citation type="submission" date="2025-08" db="UniProtKB">
        <authorList>
            <consortium name="RefSeq"/>
        </authorList>
    </citation>
    <scope>IDENTIFICATION</scope>
    <source>
        <tissue evidence="11">Etiolated seedlings</tissue>
    </source>
</reference>
<organism evidence="10 11">
    <name type="scientific">Cicer arietinum</name>
    <name type="common">Chickpea</name>
    <name type="synonym">Garbanzo</name>
    <dbReference type="NCBI Taxonomy" id="3827"/>
    <lineage>
        <taxon>Eukaryota</taxon>
        <taxon>Viridiplantae</taxon>
        <taxon>Streptophyta</taxon>
        <taxon>Embryophyta</taxon>
        <taxon>Tracheophyta</taxon>
        <taxon>Spermatophyta</taxon>
        <taxon>Magnoliopsida</taxon>
        <taxon>eudicotyledons</taxon>
        <taxon>Gunneridae</taxon>
        <taxon>Pentapetalae</taxon>
        <taxon>rosids</taxon>
        <taxon>fabids</taxon>
        <taxon>Fabales</taxon>
        <taxon>Fabaceae</taxon>
        <taxon>Papilionoideae</taxon>
        <taxon>50 kb inversion clade</taxon>
        <taxon>NPAAA clade</taxon>
        <taxon>Hologalegina</taxon>
        <taxon>IRL clade</taxon>
        <taxon>Cicereae</taxon>
        <taxon>Cicer</taxon>
    </lineage>
</organism>
<dbReference type="CDD" id="cd04237">
    <property type="entry name" value="AAK_NAGS-ABP"/>
    <property type="match status" value="1"/>
</dbReference>
<dbReference type="InterPro" id="IPR000182">
    <property type="entry name" value="GNAT_dom"/>
</dbReference>
<dbReference type="Pfam" id="PF00696">
    <property type="entry name" value="AA_kinase"/>
    <property type="match status" value="1"/>
</dbReference>
<dbReference type="PANTHER" id="PTHR30602">
    <property type="entry name" value="AMINO-ACID ACETYLTRANSFERASE"/>
    <property type="match status" value="1"/>
</dbReference>
<dbReference type="InterPro" id="IPR016181">
    <property type="entry name" value="Acyl_CoA_acyltransferase"/>
</dbReference>
<dbReference type="InterPro" id="IPR036393">
    <property type="entry name" value="AceGlu_kinase-like_sf"/>
</dbReference>
<dbReference type="PROSITE" id="PS51186">
    <property type="entry name" value="GNAT"/>
    <property type="match status" value="1"/>
</dbReference>
<name>A0A1S2YY75_CICAR</name>
<evidence type="ECO:0000256" key="8">
    <source>
        <dbReference type="ARBA" id="ARBA00048372"/>
    </source>
</evidence>
<comment type="catalytic activity">
    <reaction evidence="8">
        <text>L-glutamate + acetyl-CoA = N-acetyl-L-glutamate + CoA + H(+)</text>
        <dbReference type="Rhea" id="RHEA:24292"/>
        <dbReference type="ChEBI" id="CHEBI:15378"/>
        <dbReference type="ChEBI" id="CHEBI:29985"/>
        <dbReference type="ChEBI" id="CHEBI:44337"/>
        <dbReference type="ChEBI" id="CHEBI:57287"/>
        <dbReference type="ChEBI" id="CHEBI:57288"/>
        <dbReference type="EC" id="2.3.1.1"/>
    </reaction>
</comment>
<evidence type="ECO:0000256" key="4">
    <source>
        <dbReference type="ARBA" id="ARBA00022571"/>
    </source>
</evidence>
<dbReference type="SUPFAM" id="SSF53633">
    <property type="entry name" value="Carbamate kinase-like"/>
    <property type="match status" value="2"/>
</dbReference>
<evidence type="ECO:0000256" key="3">
    <source>
        <dbReference type="ARBA" id="ARBA00012697"/>
    </source>
</evidence>
<comment type="similarity">
    <text evidence="2">Belongs to the acetyltransferase family. ArgA subfamily.</text>
</comment>
<evidence type="ECO:0000256" key="1">
    <source>
        <dbReference type="ARBA" id="ARBA00004925"/>
    </source>
</evidence>
<dbReference type="GO" id="GO:0006526">
    <property type="term" value="P:L-arginine biosynthetic process"/>
    <property type="evidence" value="ECO:0007669"/>
    <property type="project" value="UniProtKB-UniPathway"/>
</dbReference>